<feature type="region of interest" description="Disordered" evidence="1">
    <location>
        <begin position="77"/>
        <end position="96"/>
    </location>
</feature>
<sequence>MGCGASRSGERSFGNLCKSEGHLVSLCKERRDLIKAARDCRYALAESHVLYLRSLLDVGEAVEEFVRDAVVVSVDSPSRSSLADSPLHSDGGSHLELSSVDSESVFLGSLTEEVHREEKEGRSKLASPRPPVDSRGDKSQFLDGENVSYMARFPTEAVAELHEPAREFSASFGEEYMPNMPPMYHHADGFVNNNYWFPADRIGGATNPHYNGYIFSGYGNGSSSSYPVNSSVYGNGIDEDTRGRPMDYFGGIGKEYPPYVQLNPNPIPSPPVADSNTDYFNLFGVTDDFYSKYYSRNMFGDGLGGEYSNLNDLREEEGIPPLEEVEEDTSSASASVRDTQADETNGTSDAQPLESDEKIMTQGNEYPNQNGQVEEEKENQNAPTCTDSVEKEAGEKEADNSSGDDKIIEEGEPSSQLKEAVAPVSQFKDILAAMPEITRSFSTAYNSGKEVTEILEAGKIPYLSAGSMLKGFCHRILGAVAPSSVSLQTTYMLRKLKMGKTSYLVKNHSYRPGTMSSTLDKLYTWEKKLYKEVKSGENHRAVYDKLYKRSKMLTSKGAESDKIEAVQAKIRNLIPQLDVSVSAVSAISRRIQHVRDEELRPQVSALIHGLSRMWKSMSQCHQAQVRAATVDSKEKMDLSVDLSRTEDLKLQILRWRSRFCEMVKAQRAFAAFLAGWLSKFPSKEAAETEDGAPAVILSCHNWTHALDTAPVSRASSALQALASSLHQLWAKQNEERSLRLRVEFLEGWIASTSSRSEARHAEELKNARRNLEELKVAHAGVCGQVRSAASRCLEEGLVEALKAAESVCTEMSRAYDQIRL</sequence>
<dbReference type="InterPro" id="IPR006867">
    <property type="entry name" value="DUF632"/>
</dbReference>
<feature type="compositionally biased region" description="Low complexity" evidence="1">
    <location>
        <begin position="77"/>
        <end position="86"/>
    </location>
</feature>
<evidence type="ECO:0000313" key="4">
    <source>
        <dbReference type="EnsemblPlants" id="Kaladp0048s0669.1.v1.1"/>
    </source>
</evidence>
<dbReference type="Pfam" id="PF04782">
    <property type="entry name" value="DUF632"/>
    <property type="match status" value="1"/>
</dbReference>
<accession>A0A7N0ZXF0</accession>
<protein>
    <submittedName>
        <fullName evidence="4">Uncharacterized protein</fullName>
    </submittedName>
</protein>
<name>A0A7N0ZXF0_KALFE</name>
<feature type="compositionally biased region" description="Basic and acidic residues" evidence="1">
    <location>
        <begin position="113"/>
        <end position="123"/>
    </location>
</feature>
<feature type="region of interest" description="Disordered" evidence="1">
    <location>
        <begin position="323"/>
        <end position="419"/>
    </location>
</feature>
<evidence type="ECO:0000313" key="5">
    <source>
        <dbReference type="Proteomes" id="UP000594263"/>
    </source>
</evidence>
<proteinExistence type="predicted"/>
<evidence type="ECO:0000256" key="1">
    <source>
        <dbReference type="SAM" id="MobiDB-lite"/>
    </source>
</evidence>
<dbReference type="PANTHER" id="PTHR21450">
    <property type="entry name" value="PROTEIN ALTERED PHOSPHATE STARVATION RESPONSE 1"/>
    <property type="match status" value="1"/>
</dbReference>
<dbReference type="Gramene" id="Kaladp0048s0669.1.v1.1">
    <property type="protein sequence ID" value="Kaladp0048s0669.1.v1.1"/>
    <property type="gene ID" value="Kaladp0048s0669.v1.1"/>
</dbReference>
<evidence type="ECO:0000259" key="3">
    <source>
        <dbReference type="Pfam" id="PF04783"/>
    </source>
</evidence>
<dbReference type="AlphaFoldDB" id="A0A7N0ZXF0"/>
<organism evidence="4 5">
    <name type="scientific">Kalanchoe fedtschenkoi</name>
    <name type="common">Lavender scallops</name>
    <name type="synonym">South American air plant</name>
    <dbReference type="NCBI Taxonomy" id="63787"/>
    <lineage>
        <taxon>Eukaryota</taxon>
        <taxon>Viridiplantae</taxon>
        <taxon>Streptophyta</taxon>
        <taxon>Embryophyta</taxon>
        <taxon>Tracheophyta</taxon>
        <taxon>Spermatophyta</taxon>
        <taxon>Magnoliopsida</taxon>
        <taxon>eudicotyledons</taxon>
        <taxon>Gunneridae</taxon>
        <taxon>Pentapetalae</taxon>
        <taxon>Saxifragales</taxon>
        <taxon>Crassulaceae</taxon>
        <taxon>Kalanchoe</taxon>
    </lineage>
</organism>
<feature type="region of interest" description="Disordered" evidence="1">
    <location>
        <begin position="113"/>
        <end position="140"/>
    </location>
</feature>
<feature type="domain" description="DUF632" evidence="2">
    <location>
        <begin position="432"/>
        <end position="726"/>
    </location>
</feature>
<feature type="compositionally biased region" description="Basic and acidic residues" evidence="1">
    <location>
        <begin position="388"/>
        <end position="409"/>
    </location>
</feature>
<dbReference type="InterPro" id="IPR006868">
    <property type="entry name" value="DUF630"/>
</dbReference>
<dbReference type="Pfam" id="PF04783">
    <property type="entry name" value="DUF630"/>
    <property type="match status" value="1"/>
</dbReference>
<feature type="domain" description="DUF630" evidence="3">
    <location>
        <begin position="1"/>
        <end position="67"/>
    </location>
</feature>
<feature type="compositionally biased region" description="Polar residues" evidence="1">
    <location>
        <begin position="330"/>
        <end position="350"/>
    </location>
</feature>
<dbReference type="PANTHER" id="PTHR21450:SF43">
    <property type="entry name" value="DUF630 FAMILY PROTEIN"/>
    <property type="match status" value="1"/>
</dbReference>
<feature type="compositionally biased region" description="Polar residues" evidence="1">
    <location>
        <begin position="361"/>
        <end position="372"/>
    </location>
</feature>
<dbReference type="Proteomes" id="UP000594263">
    <property type="component" value="Unplaced"/>
</dbReference>
<dbReference type="EnsemblPlants" id="Kaladp0048s0669.1.v1.1">
    <property type="protein sequence ID" value="Kaladp0048s0669.1.v1.1"/>
    <property type="gene ID" value="Kaladp0048s0669.v1.1"/>
</dbReference>
<keyword evidence="5" id="KW-1185">Reference proteome</keyword>
<reference evidence="4" key="1">
    <citation type="submission" date="2021-01" db="UniProtKB">
        <authorList>
            <consortium name="EnsemblPlants"/>
        </authorList>
    </citation>
    <scope>IDENTIFICATION</scope>
</reference>
<evidence type="ECO:0000259" key="2">
    <source>
        <dbReference type="Pfam" id="PF04782"/>
    </source>
</evidence>